<keyword evidence="1" id="KW-1185">Reference proteome</keyword>
<protein>
    <submittedName>
        <fullName evidence="2">Uncharacterized protein</fullName>
    </submittedName>
</protein>
<evidence type="ECO:0000313" key="2">
    <source>
        <dbReference type="WBParaSite" id="scaffold35052_cov183.g22178"/>
    </source>
</evidence>
<dbReference type="Proteomes" id="UP000887561">
    <property type="component" value="Unplaced"/>
</dbReference>
<dbReference type="AlphaFoldDB" id="A0A915MA80"/>
<sequence>MTNKSNKYETKQPLSVQFVKAIKCLDLFDSEEEEEEEKGVFTESVFEMAFPDSVKIYFDMKENCKDKELVREGELFWTLEWIAHNWMNMEDALNNRLDENIFTNLSNEYIPSLSTRLLEIIWENAEIKKLELKPDIVILKFGTRLAGQYAQNNLSVVIDELVGSEVFVHFEEALNIKWQSYNGVIII</sequence>
<accession>A0A915MA80</accession>
<proteinExistence type="predicted"/>
<evidence type="ECO:0000313" key="1">
    <source>
        <dbReference type="Proteomes" id="UP000887561"/>
    </source>
</evidence>
<organism evidence="1 2">
    <name type="scientific">Meloidogyne javanica</name>
    <name type="common">Root-knot nematode worm</name>
    <dbReference type="NCBI Taxonomy" id="6303"/>
    <lineage>
        <taxon>Eukaryota</taxon>
        <taxon>Metazoa</taxon>
        <taxon>Ecdysozoa</taxon>
        <taxon>Nematoda</taxon>
        <taxon>Chromadorea</taxon>
        <taxon>Rhabditida</taxon>
        <taxon>Tylenchina</taxon>
        <taxon>Tylenchomorpha</taxon>
        <taxon>Tylenchoidea</taxon>
        <taxon>Meloidogynidae</taxon>
        <taxon>Meloidogyninae</taxon>
        <taxon>Meloidogyne</taxon>
        <taxon>Meloidogyne incognita group</taxon>
    </lineage>
</organism>
<reference evidence="2" key="1">
    <citation type="submission" date="2022-11" db="UniProtKB">
        <authorList>
            <consortium name="WormBaseParasite"/>
        </authorList>
    </citation>
    <scope>IDENTIFICATION</scope>
</reference>
<dbReference type="WBParaSite" id="scaffold35052_cov183.g22178">
    <property type="protein sequence ID" value="scaffold35052_cov183.g22178"/>
    <property type="gene ID" value="scaffold35052_cov183.g22178"/>
</dbReference>
<name>A0A915MA80_MELJA</name>